<name>A0AAT9HLK8_9ACTN</name>
<dbReference type="AlphaFoldDB" id="A0AAT9HLK8"/>
<reference evidence="1" key="2">
    <citation type="submission" date="2024-07" db="EMBL/GenBank/DDBJ databases">
        <title>Streptomyces haneummycinica sp. nov., a new antibiotic-producing actinobacterium isolated from marine sediment.</title>
        <authorList>
            <person name="Uemura M."/>
            <person name="Hamada M."/>
            <person name="Hirano S."/>
            <person name="Kobayashi K."/>
            <person name="Ohshiro T."/>
            <person name="Kobayashi T."/>
            <person name="Terahara T."/>
        </authorList>
    </citation>
    <scope>NUCLEOTIDE SEQUENCE</scope>
    <source>
        <strain evidence="1">KM77-8</strain>
    </source>
</reference>
<sequence>MGWLRRNRVLLPGVSVLARQVAEVRAIADRRLHATVAKAARRAAPALPGDLVATLKTPEGKRHSELERMRRPPTRTTGTAMKAALQWVEDIATFRLGRVRLEQVPPNRMSALARYGLGTKAPKPERTPEPKRMAMLTAVMRHLEAKAVDDALDLFEILMATRLISTKRSTDKQRLSMLPQLERAARITAQISRVVIEELELIDETGCDVDTADLWRALEEIAPRAALSSAAATVVSLVPEDDDTAETALRGALALRYNTVRPFLSLLGESKALDAAPGGRRILTGVQRLLSTVSDSTLAINAAEMLTRTDNALAALPGPPCQPRQHVGAGIPAAAARG</sequence>
<organism evidence="1">
    <name type="scientific">Streptomyces haneummycinicus</name>
    <dbReference type="NCBI Taxonomy" id="3074435"/>
    <lineage>
        <taxon>Bacteria</taxon>
        <taxon>Bacillati</taxon>
        <taxon>Actinomycetota</taxon>
        <taxon>Actinomycetes</taxon>
        <taxon>Kitasatosporales</taxon>
        <taxon>Streptomycetaceae</taxon>
        <taxon>Streptomyces</taxon>
    </lineage>
</organism>
<accession>A0AAT9HLK8</accession>
<dbReference type="EMBL" id="AP035768">
    <property type="protein sequence ID" value="BFO18244.1"/>
    <property type="molecule type" value="Genomic_DNA"/>
</dbReference>
<reference evidence="1" key="1">
    <citation type="submission" date="2024-06" db="EMBL/GenBank/DDBJ databases">
        <authorList>
            <consortium name="consrtm"/>
            <person name="Uemura M."/>
            <person name="Terahara T."/>
        </authorList>
    </citation>
    <scope>NUCLEOTIDE SEQUENCE</scope>
    <source>
        <strain evidence="1">KM77-8</strain>
    </source>
</reference>
<protein>
    <submittedName>
        <fullName evidence="1">Uncharacterized protein</fullName>
    </submittedName>
</protein>
<evidence type="ECO:0000313" key="1">
    <source>
        <dbReference type="EMBL" id="BFO18244.1"/>
    </source>
</evidence>
<gene>
    <name evidence="1" type="ORF">SHKM778_46320</name>
</gene>
<proteinExistence type="predicted"/>